<evidence type="ECO:0008006" key="4">
    <source>
        <dbReference type="Google" id="ProtNLM"/>
    </source>
</evidence>
<dbReference type="OrthoDB" id="1534087at2759"/>
<dbReference type="PANTHER" id="PTHR47691:SF3">
    <property type="entry name" value="HTH-TYPE TRANSCRIPTIONAL REGULATOR RV0890C-RELATED"/>
    <property type="match status" value="1"/>
</dbReference>
<evidence type="ECO:0000313" key="2">
    <source>
        <dbReference type="EMBL" id="KAF9785133.1"/>
    </source>
</evidence>
<dbReference type="SUPFAM" id="SSF52540">
    <property type="entry name" value="P-loop containing nucleoside triphosphate hydrolases"/>
    <property type="match status" value="1"/>
</dbReference>
<dbReference type="Gene3D" id="1.25.40.10">
    <property type="entry name" value="Tetratricopeptide repeat domain"/>
    <property type="match status" value="1"/>
</dbReference>
<feature type="region of interest" description="Disordered" evidence="1">
    <location>
        <begin position="1"/>
        <end position="30"/>
    </location>
</feature>
<dbReference type="PANTHER" id="PTHR47691">
    <property type="entry name" value="REGULATOR-RELATED"/>
    <property type="match status" value="1"/>
</dbReference>
<reference evidence="2" key="2">
    <citation type="submission" date="2020-11" db="EMBL/GenBank/DDBJ databases">
        <authorList>
            <consortium name="DOE Joint Genome Institute"/>
            <person name="Kuo A."/>
            <person name="Miyauchi S."/>
            <person name="Kiss E."/>
            <person name="Drula E."/>
            <person name="Kohler A."/>
            <person name="Sanchez-Garcia M."/>
            <person name="Andreopoulos B."/>
            <person name="Barry K.W."/>
            <person name="Bonito G."/>
            <person name="Buee M."/>
            <person name="Carver A."/>
            <person name="Chen C."/>
            <person name="Cichocki N."/>
            <person name="Clum A."/>
            <person name="Culley D."/>
            <person name="Crous P.W."/>
            <person name="Fauchery L."/>
            <person name="Girlanda M."/>
            <person name="Hayes R."/>
            <person name="Keri Z."/>
            <person name="Labutti K."/>
            <person name="Lipzen A."/>
            <person name="Lombard V."/>
            <person name="Magnuson J."/>
            <person name="Maillard F."/>
            <person name="Morin E."/>
            <person name="Murat C."/>
            <person name="Nolan M."/>
            <person name="Ohm R."/>
            <person name="Pangilinan J."/>
            <person name="Pereira M."/>
            <person name="Perotto S."/>
            <person name="Peter M."/>
            <person name="Riley R."/>
            <person name="Sitrit Y."/>
            <person name="Stielow B."/>
            <person name="Szollosi G."/>
            <person name="Zifcakova L."/>
            <person name="Stursova M."/>
            <person name="Spatafora J.W."/>
            <person name="Tedersoo L."/>
            <person name="Vaario L.-M."/>
            <person name="Yamada A."/>
            <person name="Yan M."/>
            <person name="Wang P."/>
            <person name="Xu J."/>
            <person name="Bruns T."/>
            <person name="Baldrian P."/>
            <person name="Vilgalys R."/>
            <person name="Henrissat B."/>
            <person name="Grigoriev I.V."/>
            <person name="Hibbett D."/>
            <person name="Nagy L.G."/>
            <person name="Martin F.M."/>
        </authorList>
    </citation>
    <scope>NUCLEOTIDE SEQUENCE</scope>
    <source>
        <strain evidence="2">UH-Tt-Lm1</strain>
    </source>
</reference>
<organism evidence="2 3">
    <name type="scientific">Thelephora terrestris</name>
    <dbReference type="NCBI Taxonomy" id="56493"/>
    <lineage>
        <taxon>Eukaryota</taxon>
        <taxon>Fungi</taxon>
        <taxon>Dikarya</taxon>
        <taxon>Basidiomycota</taxon>
        <taxon>Agaricomycotina</taxon>
        <taxon>Agaricomycetes</taxon>
        <taxon>Thelephorales</taxon>
        <taxon>Thelephoraceae</taxon>
        <taxon>Thelephora</taxon>
    </lineage>
</organism>
<dbReference type="SMART" id="SM00028">
    <property type="entry name" value="TPR"/>
    <property type="match status" value="4"/>
</dbReference>
<keyword evidence="3" id="KW-1185">Reference proteome</keyword>
<dbReference type="EMBL" id="WIUZ02000007">
    <property type="protein sequence ID" value="KAF9785133.1"/>
    <property type="molecule type" value="Genomic_DNA"/>
</dbReference>
<protein>
    <recommendedName>
        <fullName evidence="4">TPR-like protein</fullName>
    </recommendedName>
</protein>
<accession>A0A9P6HFI3</accession>
<evidence type="ECO:0000313" key="3">
    <source>
        <dbReference type="Proteomes" id="UP000736335"/>
    </source>
</evidence>
<dbReference type="Gene3D" id="3.40.50.300">
    <property type="entry name" value="P-loop containing nucleotide triphosphate hydrolases"/>
    <property type="match status" value="1"/>
</dbReference>
<reference evidence="2" key="1">
    <citation type="journal article" date="2020" name="Nat. Commun.">
        <title>Large-scale genome sequencing of mycorrhizal fungi provides insights into the early evolution of symbiotic traits.</title>
        <authorList>
            <person name="Miyauchi S."/>
            <person name="Kiss E."/>
            <person name="Kuo A."/>
            <person name="Drula E."/>
            <person name="Kohler A."/>
            <person name="Sanchez-Garcia M."/>
            <person name="Morin E."/>
            <person name="Andreopoulos B."/>
            <person name="Barry K.W."/>
            <person name="Bonito G."/>
            <person name="Buee M."/>
            <person name="Carver A."/>
            <person name="Chen C."/>
            <person name="Cichocki N."/>
            <person name="Clum A."/>
            <person name="Culley D."/>
            <person name="Crous P.W."/>
            <person name="Fauchery L."/>
            <person name="Girlanda M."/>
            <person name="Hayes R.D."/>
            <person name="Keri Z."/>
            <person name="LaButti K."/>
            <person name="Lipzen A."/>
            <person name="Lombard V."/>
            <person name="Magnuson J."/>
            <person name="Maillard F."/>
            <person name="Murat C."/>
            <person name="Nolan M."/>
            <person name="Ohm R.A."/>
            <person name="Pangilinan J."/>
            <person name="Pereira M.F."/>
            <person name="Perotto S."/>
            <person name="Peter M."/>
            <person name="Pfister S."/>
            <person name="Riley R."/>
            <person name="Sitrit Y."/>
            <person name="Stielow J.B."/>
            <person name="Szollosi G."/>
            <person name="Zifcakova L."/>
            <person name="Stursova M."/>
            <person name="Spatafora J.W."/>
            <person name="Tedersoo L."/>
            <person name="Vaario L.M."/>
            <person name="Yamada A."/>
            <person name="Yan M."/>
            <person name="Wang P."/>
            <person name="Xu J."/>
            <person name="Bruns T."/>
            <person name="Baldrian P."/>
            <person name="Vilgalys R."/>
            <person name="Dunand C."/>
            <person name="Henrissat B."/>
            <person name="Grigoriev I.V."/>
            <person name="Hibbett D."/>
            <person name="Nagy L.G."/>
            <person name="Martin F.M."/>
        </authorList>
    </citation>
    <scope>NUCLEOTIDE SEQUENCE</scope>
    <source>
        <strain evidence="2">UH-Tt-Lm1</strain>
    </source>
</reference>
<sequence length="838" mass="94402">MSTFSRGTSGPSGGAGLQNSLQTPRSAEQSIHDGIRGLKHIARELFEESSEIKEKFEALLKELGRLGLWVDCGDTPRGLQPMRSNAACRVLEKINETLQDLRVRIESMRNVETTEDTKDLLDCLDETREAAVDLQSIILEAGIPGELPPPAPRAFFGRDNLIEKIVRLGENFTPIALIGAGGIGKTSIALTVLHHDRIKERFGVNRRFIRCDQFPASHLHFLARLSKVIGAGVENPDGLAPLRPLLSTKKMIIVLDNADSILDPQGPNSQEIYAAVEELCQFETVCVCITSRITTVPRNCKRPRIPTLSMEAACEIFYGIYGDEERYNHIDILLRCLDFHPLSITLLATTASHNMWDPDRLTKEWYEHRAQVLRTDHNESLAATIELSLASPTFRNLDPITRGLLGVVAFFPQGVAEKNLDWLFPTIPDRKNIFDKFCVLSLAHRSNGFVTMLAPIRDYLSPQDPQSSPFLCAVKERYLTRLSVHLSPNEGEFVEAEWIKSEDVNVEHLLDVFTSVNTGASNVWDSCAKFMEHLYWHKPQQTALRSKIEGLPDDHRSKPRCLFELARLLGLVGNYVDAKAVLAHALTLEREWGDVSRVARALRTLASVHLMLGLRKEGIEQAEKALEMYKRLGDMVGQAESLHSLAQLLLYDDQLDAAEDAASQPIRFLPERGEEYSLCKSHRVLGEIYRSKGEKKKAIYHLETALGIASPFCWRTELFSIHYDLASLFHTRKDFDSANLHAQRAKSHTVDHVHHLGRAMEMQARIWCRQRRLEDARSEALAALGIYEKLGVAQDAGRCDNLLRRIERAMSMRSRSPSSEPDILREIFFGYATLLLRG</sequence>
<feature type="compositionally biased region" description="Polar residues" evidence="1">
    <location>
        <begin position="17"/>
        <end position="29"/>
    </location>
</feature>
<comment type="caution">
    <text evidence="2">The sequence shown here is derived from an EMBL/GenBank/DDBJ whole genome shotgun (WGS) entry which is preliminary data.</text>
</comment>
<gene>
    <name evidence="2" type="ORF">BJ322DRAFT_1192976</name>
</gene>
<name>A0A9P6HFI3_9AGAM</name>
<dbReference type="Proteomes" id="UP000736335">
    <property type="component" value="Unassembled WGS sequence"/>
</dbReference>
<dbReference type="InterPro" id="IPR011990">
    <property type="entry name" value="TPR-like_helical_dom_sf"/>
</dbReference>
<dbReference type="PRINTS" id="PR00364">
    <property type="entry name" value="DISEASERSIST"/>
</dbReference>
<dbReference type="InterPro" id="IPR027417">
    <property type="entry name" value="P-loop_NTPase"/>
</dbReference>
<dbReference type="AlphaFoldDB" id="A0A9P6HFI3"/>
<proteinExistence type="predicted"/>
<dbReference type="SUPFAM" id="SSF48452">
    <property type="entry name" value="TPR-like"/>
    <property type="match status" value="2"/>
</dbReference>
<evidence type="ECO:0000256" key="1">
    <source>
        <dbReference type="SAM" id="MobiDB-lite"/>
    </source>
</evidence>
<dbReference type="InterPro" id="IPR019734">
    <property type="entry name" value="TPR_rpt"/>
</dbReference>